<dbReference type="Proteomes" id="UP000499080">
    <property type="component" value="Unassembled WGS sequence"/>
</dbReference>
<gene>
    <name evidence="1" type="ORF">AVEN_4529_1</name>
</gene>
<sequence>MSSTVRDYTTWGGSGDLPPALTTAGYTHAVVVRLDQLLQTGNTRATPITVGFSLKRGRLIYWKERIRQPRVCMVGEHFLVALKGGGLKGWGGECADRCLNSKKRLEGRIKELMTLFSQNDGERLDFI</sequence>
<dbReference type="AlphaFoldDB" id="A0A4Y2BMI7"/>
<name>A0A4Y2BMI7_ARAVE</name>
<reference evidence="1 2" key="1">
    <citation type="journal article" date="2019" name="Sci. Rep.">
        <title>Orb-weaving spider Araneus ventricosus genome elucidates the spidroin gene catalogue.</title>
        <authorList>
            <person name="Kono N."/>
            <person name="Nakamura H."/>
            <person name="Ohtoshi R."/>
            <person name="Moran D.A.P."/>
            <person name="Shinohara A."/>
            <person name="Yoshida Y."/>
            <person name="Fujiwara M."/>
            <person name="Mori M."/>
            <person name="Tomita M."/>
            <person name="Arakawa K."/>
        </authorList>
    </citation>
    <scope>NUCLEOTIDE SEQUENCE [LARGE SCALE GENOMIC DNA]</scope>
</reference>
<accession>A0A4Y2BMI7</accession>
<comment type="caution">
    <text evidence="1">The sequence shown here is derived from an EMBL/GenBank/DDBJ whole genome shotgun (WGS) entry which is preliminary data.</text>
</comment>
<proteinExistence type="predicted"/>
<evidence type="ECO:0000313" key="1">
    <source>
        <dbReference type="EMBL" id="GBL92819.1"/>
    </source>
</evidence>
<keyword evidence="2" id="KW-1185">Reference proteome</keyword>
<protein>
    <submittedName>
        <fullName evidence="1">Uncharacterized protein</fullName>
    </submittedName>
</protein>
<evidence type="ECO:0000313" key="2">
    <source>
        <dbReference type="Proteomes" id="UP000499080"/>
    </source>
</evidence>
<dbReference type="EMBL" id="BGPR01000089">
    <property type="protein sequence ID" value="GBL92819.1"/>
    <property type="molecule type" value="Genomic_DNA"/>
</dbReference>
<organism evidence="1 2">
    <name type="scientific">Araneus ventricosus</name>
    <name type="common">Orbweaver spider</name>
    <name type="synonym">Epeira ventricosa</name>
    <dbReference type="NCBI Taxonomy" id="182803"/>
    <lineage>
        <taxon>Eukaryota</taxon>
        <taxon>Metazoa</taxon>
        <taxon>Ecdysozoa</taxon>
        <taxon>Arthropoda</taxon>
        <taxon>Chelicerata</taxon>
        <taxon>Arachnida</taxon>
        <taxon>Araneae</taxon>
        <taxon>Araneomorphae</taxon>
        <taxon>Entelegynae</taxon>
        <taxon>Araneoidea</taxon>
        <taxon>Araneidae</taxon>
        <taxon>Araneus</taxon>
    </lineage>
</organism>